<dbReference type="Proteomes" id="UP000533306">
    <property type="component" value="Unassembled WGS sequence"/>
</dbReference>
<keyword evidence="4" id="KW-1185">Reference proteome</keyword>
<evidence type="ECO:0000256" key="1">
    <source>
        <dbReference type="SAM" id="MobiDB-lite"/>
    </source>
</evidence>
<dbReference type="RefSeq" id="WP_183832166.1">
    <property type="nucleotide sequence ID" value="NZ_JACHEU010000003.1"/>
</dbReference>
<dbReference type="PANTHER" id="PTHR43679">
    <property type="entry name" value="OCTANOYLTRANSFERASE LIPM-RELATED"/>
    <property type="match status" value="1"/>
</dbReference>
<reference evidence="3 4" key="1">
    <citation type="submission" date="2020-08" db="EMBL/GenBank/DDBJ databases">
        <title>Genomic Encyclopedia of Type Strains, Phase IV (KMG-IV): sequencing the most valuable type-strain genomes for metagenomic binning, comparative biology and taxonomic classification.</title>
        <authorList>
            <person name="Goeker M."/>
        </authorList>
    </citation>
    <scope>NUCLEOTIDE SEQUENCE [LARGE SCALE GENOMIC DNA]</scope>
    <source>
        <strain evidence="3 4">DSM 11099</strain>
    </source>
</reference>
<organism evidence="3 4">
    <name type="scientific">Aquamicrobium lusatiense</name>
    <dbReference type="NCBI Taxonomy" id="89772"/>
    <lineage>
        <taxon>Bacteria</taxon>
        <taxon>Pseudomonadati</taxon>
        <taxon>Pseudomonadota</taxon>
        <taxon>Alphaproteobacteria</taxon>
        <taxon>Hyphomicrobiales</taxon>
        <taxon>Phyllobacteriaceae</taxon>
        <taxon>Aquamicrobium</taxon>
    </lineage>
</organism>
<dbReference type="Pfam" id="PF21948">
    <property type="entry name" value="LplA-B_cat"/>
    <property type="match status" value="1"/>
</dbReference>
<dbReference type="PANTHER" id="PTHR43679:SF2">
    <property type="entry name" value="OCTANOYL-[GCVH]:PROTEIN N-OCTANOYLTRANSFERASE"/>
    <property type="match status" value="1"/>
</dbReference>
<accession>A0A7W9VVL4</accession>
<dbReference type="GO" id="GO:0016874">
    <property type="term" value="F:ligase activity"/>
    <property type="evidence" value="ECO:0007669"/>
    <property type="project" value="UniProtKB-KW"/>
</dbReference>
<evidence type="ECO:0000313" key="3">
    <source>
        <dbReference type="EMBL" id="MBB6013984.1"/>
    </source>
</evidence>
<dbReference type="PROSITE" id="PS51733">
    <property type="entry name" value="BPL_LPL_CATALYTIC"/>
    <property type="match status" value="1"/>
</dbReference>
<dbReference type="AlphaFoldDB" id="A0A7W9VVL4"/>
<feature type="region of interest" description="Disordered" evidence="1">
    <location>
        <begin position="1"/>
        <end position="34"/>
    </location>
</feature>
<dbReference type="Gene3D" id="3.30.930.10">
    <property type="entry name" value="Bira Bifunctional Protein, Domain 2"/>
    <property type="match status" value="1"/>
</dbReference>
<keyword evidence="3" id="KW-0436">Ligase</keyword>
<name>A0A7W9VVL4_9HYPH</name>
<gene>
    <name evidence="3" type="ORF">HNR59_003378</name>
</gene>
<dbReference type="SUPFAM" id="SSF55681">
    <property type="entry name" value="Class II aaRS and biotin synthetases"/>
    <property type="match status" value="1"/>
</dbReference>
<dbReference type="InterPro" id="IPR004143">
    <property type="entry name" value="BPL_LPL_catalytic"/>
</dbReference>
<proteinExistence type="predicted"/>
<dbReference type="EMBL" id="JACHEU010000003">
    <property type="protein sequence ID" value="MBB6013984.1"/>
    <property type="molecule type" value="Genomic_DNA"/>
</dbReference>
<protein>
    <submittedName>
        <fullName evidence="3">Lipoate-protein ligase A</fullName>
    </submittedName>
</protein>
<sequence>MMTQARIAGSPPRVDTGVDKGADTGSENGADVSTPALLPEMQYDQALAHERSMLAAADGSPGMVWSLWQTGTCIVVPRSHTVRPGFGEAVAASAARGFPVHVRDTGGGAVVQGAGVVNLSMVFSIGPQVRERIGTSYRVLCEPVMAMLRARGIEGAFRSIPGTMCDGIYNIVVGTRKLAGTAQRWRNLGRGRPGEHAVLAHMALFSDLDHVTAAAAINALYADIGIDSGIEAPTHINWAEIETRPGKAVAVALAEELNRACRAIDLEALLDRLAKAHAAD</sequence>
<feature type="domain" description="BPL/LPL catalytic" evidence="2">
    <location>
        <begin position="59"/>
        <end position="257"/>
    </location>
</feature>
<comment type="caution">
    <text evidence="3">The sequence shown here is derived from an EMBL/GenBank/DDBJ whole genome shotgun (WGS) entry which is preliminary data.</text>
</comment>
<dbReference type="InterPro" id="IPR050664">
    <property type="entry name" value="Octanoyltrans_LipM/LipL"/>
</dbReference>
<evidence type="ECO:0000313" key="4">
    <source>
        <dbReference type="Proteomes" id="UP000533306"/>
    </source>
</evidence>
<dbReference type="InterPro" id="IPR045864">
    <property type="entry name" value="aa-tRNA-synth_II/BPL/LPL"/>
</dbReference>
<evidence type="ECO:0000259" key="2">
    <source>
        <dbReference type="PROSITE" id="PS51733"/>
    </source>
</evidence>